<evidence type="ECO:0000313" key="3">
    <source>
        <dbReference type="Proteomes" id="UP000001292"/>
    </source>
</evidence>
<evidence type="ECO:0000313" key="2">
    <source>
        <dbReference type="EMBL" id="EDW41286.1"/>
    </source>
</evidence>
<name>B4HG40_DROSE</name>
<keyword evidence="3" id="KW-1185">Reference proteome</keyword>
<dbReference type="PhylomeDB" id="B4HG40"/>
<dbReference type="Proteomes" id="UP000001292">
    <property type="component" value="Unassembled WGS sequence"/>
</dbReference>
<dbReference type="HOGENOM" id="CLU_3089466_0_0_1"/>
<dbReference type="EMBL" id="CH480815">
    <property type="protein sequence ID" value="EDW41286.1"/>
    <property type="molecule type" value="Genomic_DNA"/>
</dbReference>
<organism evidence="3">
    <name type="scientific">Drosophila sechellia</name>
    <name type="common">Fruit fly</name>
    <dbReference type="NCBI Taxonomy" id="7238"/>
    <lineage>
        <taxon>Eukaryota</taxon>
        <taxon>Metazoa</taxon>
        <taxon>Ecdysozoa</taxon>
        <taxon>Arthropoda</taxon>
        <taxon>Hexapoda</taxon>
        <taxon>Insecta</taxon>
        <taxon>Pterygota</taxon>
        <taxon>Neoptera</taxon>
        <taxon>Endopterygota</taxon>
        <taxon>Diptera</taxon>
        <taxon>Brachycera</taxon>
        <taxon>Muscomorpha</taxon>
        <taxon>Ephydroidea</taxon>
        <taxon>Drosophilidae</taxon>
        <taxon>Drosophila</taxon>
        <taxon>Sophophora</taxon>
    </lineage>
</organism>
<accession>B4HG40</accession>
<proteinExistence type="predicted"/>
<evidence type="ECO:0000256" key="1">
    <source>
        <dbReference type="SAM" id="MobiDB-lite"/>
    </source>
</evidence>
<feature type="region of interest" description="Disordered" evidence="1">
    <location>
        <begin position="1"/>
        <end position="40"/>
    </location>
</feature>
<feature type="compositionally biased region" description="Polar residues" evidence="1">
    <location>
        <begin position="1"/>
        <end position="14"/>
    </location>
</feature>
<dbReference type="AlphaFoldDB" id="B4HG40"/>
<feature type="compositionally biased region" description="Low complexity" evidence="1">
    <location>
        <begin position="21"/>
        <end position="37"/>
    </location>
</feature>
<reference evidence="2 3" key="1">
    <citation type="journal article" date="2007" name="Nature">
        <title>Evolution of genes and genomes on the Drosophila phylogeny.</title>
        <authorList>
            <consortium name="Drosophila 12 Genomes Consortium"/>
            <person name="Clark A.G."/>
            <person name="Eisen M.B."/>
            <person name="Smith D.R."/>
            <person name="Bergman C.M."/>
            <person name="Oliver B."/>
            <person name="Markow T.A."/>
            <person name="Kaufman T.C."/>
            <person name="Kellis M."/>
            <person name="Gelbart W."/>
            <person name="Iyer V.N."/>
            <person name="Pollard D.A."/>
            <person name="Sackton T.B."/>
            <person name="Larracuente A.M."/>
            <person name="Singh N.D."/>
            <person name="Abad J.P."/>
            <person name="Abt D.N."/>
            <person name="Adryan B."/>
            <person name="Aguade M."/>
            <person name="Akashi H."/>
            <person name="Anderson W.W."/>
            <person name="Aquadro C.F."/>
            <person name="Ardell D.H."/>
            <person name="Arguello R."/>
            <person name="Artieri C.G."/>
            <person name="Barbash D.A."/>
            <person name="Barker D."/>
            <person name="Barsanti P."/>
            <person name="Batterham P."/>
            <person name="Batzoglou S."/>
            <person name="Begun D."/>
            <person name="Bhutkar A."/>
            <person name="Blanco E."/>
            <person name="Bosak S.A."/>
            <person name="Bradley R.K."/>
            <person name="Brand A.D."/>
            <person name="Brent M.R."/>
            <person name="Brooks A.N."/>
            <person name="Brown R.H."/>
            <person name="Butlin R.K."/>
            <person name="Caggese C."/>
            <person name="Calvi B.R."/>
            <person name="Bernardo de Carvalho A."/>
            <person name="Caspi A."/>
            <person name="Castrezana S."/>
            <person name="Celniker S.E."/>
            <person name="Chang J.L."/>
            <person name="Chapple C."/>
            <person name="Chatterji S."/>
            <person name="Chinwalla A."/>
            <person name="Civetta A."/>
            <person name="Clifton S.W."/>
            <person name="Comeron J.M."/>
            <person name="Costello J.C."/>
            <person name="Coyne J.A."/>
            <person name="Daub J."/>
            <person name="David R.G."/>
            <person name="Delcher A.L."/>
            <person name="Delehaunty K."/>
            <person name="Do C.B."/>
            <person name="Ebling H."/>
            <person name="Edwards K."/>
            <person name="Eickbush T."/>
            <person name="Evans J.D."/>
            <person name="Filipski A."/>
            <person name="Findeiss S."/>
            <person name="Freyhult E."/>
            <person name="Fulton L."/>
            <person name="Fulton R."/>
            <person name="Garcia A.C."/>
            <person name="Gardiner A."/>
            <person name="Garfield D.A."/>
            <person name="Garvin B.E."/>
            <person name="Gibson G."/>
            <person name="Gilbert D."/>
            <person name="Gnerre S."/>
            <person name="Godfrey J."/>
            <person name="Good R."/>
            <person name="Gotea V."/>
            <person name="Gravely B."/>
            <person name="Greenberg A.J."/>
            <person name="Griffiths-Jones S."/>
            <person name="Gross S."/>
            <person name="Guigo R."/>
            <person name="Gustafson E.A."/>
            <person name="Haerty W."/>
            <person name="Hahn M.W."/>
            <person name="Halligan D.L."/>
            <person name="Halpern A.L."/>
            <person name="Halter G.M."/>
            <person name="Han M.V."/>
            <person name="Heger A."/>
            <person name="Hillier L."/>
            <person name="Hinrichs A.S."/>
            <person name="Holmes I."/>
            <person name="Hoskins R.A."/>
            <person name="Hubisz M.J."/>
            <person name="Hultmark D."/>
            <person name="Huntley M.A."/>
            <person name="Jaffe D.B."/>
            <person name="Jagadeeshan S."/>
            <person name="Jeck W.R."/>
            <person name="Johnson J."/>
            <person name="Jones C.D."/>
            <person name="Jordan W.C."/>
            <person name="Karpen G.H."/>
            <person name="Kataoka E."/>
            <person name="Keightley P.D."/>
            <person name="Kheradpour P."/>
            <person name="Kirkness E.F."/>
            <person name="Koerich L.B."/>
            <person name="Kristiansen K."/>
            <person name="Kudrna D."/>
            <person name="Kulathinal R.J."/>
            <person name="Kumar S."/>
            <person name="Kwok R."/>
            <person name="Lander E."/>
            <person name="Langley C.H."/>
            <person name="Lapoint R."/>
            <person name="Lazzaro B.P."/>
            <person name="Lee S.J."/>
            <person name="Levesque L."/>
            <person name="Li R."/>
            <person name="Lin C.F."/>
            <person name="Lin M.F."/>
            <person name="Lindblad-Toh K."/>
            <person name="Llopart A."/>
            <person name="Long M."/>
            <person name="Low L."/>
            <person name="Lozovsky E."/>
            <person name="Lu J."/>
            <person name="Luo M."/>
            <person name="Machado C.A."/>
            <person name="Makalowski W."/>
            <person name="Marzo M."/>
            <person name="Matsuda M."/>
            <person name="Matzkin L."/>
            <person name="McAllister B."/>
            <person name="McBride C.S."/>
            <person name="McKernan B."/>
            <person name="McKernan K."/>
            <person name="Mendez-Lago M."/>
            <person name="Minx P."/>
            <person name="Mollenhauer M.U."/>
            <person name="Montooth K."/>
            <person name="Mount S.M."/>
            <person name="Mu X."/>
            <person name="Myers E."/>
            <person name="Negre B."/>
            <person name="Newfeld S."/>
            <person name="Nielsen R."/>
            <person name="Noor M.A."/>
            <person name="O'Grady P."/>
            <person name="Pachter L."/>
            <person name="Papaceit M."/>
            <person name="Parisi M.J."/>
            <person name="Parisi M."/>
            <person name="Parts L."/>
            <person name="Pedersen J.S."/>
            <person name="Pesole G."/>
            <person name="Phillippy A.M."/>
            <person name="Ponting C.P."/>
            <person name="Pop M."/>
            <person name="Porcelli D."/>
            <person name="Powell J.R."/>
            <person name="Prohaska S."/>
            <person name="Pruitt K."/>
            <person name="Puig M."/>
            <person name="Quesneville H."/>
            <person name="Ram K.R."/>
            <person name="Rand D."/>
            <person name="Rasmussen M.D."/>
            <person name="Reed L.K."/>
            <person name="Reenan R."/>
            <person name="Reily A."/>
            <person name="Remington K.A."/>
            <person name="Rieger T.T."/>
            <person name="Ritchie M.G."/>
            <person name="Robin C."/>
            <person name="Rogers Y.H."/>
            <person name="Rohde C."/>
            <person name="Rozas J."/>
            <person name="Rubenfield M.J."/>
            <person name="Ruiz A."/>
            <person name="Russo S."/>
            <person name="Salzberg S.L."/>
            <person name="Sanchez-Gracia A."/>
            <person name="Saranga D.J."/>
            <person name="Sato H."/>
            <person name="Schaeffer S.W."/>
            <person name="Schatz M.C."/>
            <person name="Schlenke T."/>
            <person name="Schwartz R."/>
            <person name="Segarra C."/>
            <person name="Singh R.S."/>
            <person name="Sirot L."/>
            <person name="Sirota M."/>
            <person name="Sisneros N.B."/>
            <person name="Smith C.D."/>
            <person name="Smith T.F."/>
            <person name="Spieth J."/>
            <person name="Stage D.E."/>
            <person name="Stark A."/>
            <person name="Stephan W."/>
            <person name="Strausberg R.L."/>
            <person name="Strempel S."/>
            <person name="Sturgill D."/>
            <person name="Sutton G."/>
            <person name="Sutton G.G."/>
            <person name="Tao W."/>
            <person name="Teichmann S."/>
            <person name="Tobari Y.N."/>
            <person name="Tomimura Y."/>
            <person name="Tsolas J.M."/>
            <person name="Valente V.L."/>
            <person name="Venter E."/>
            <person name="Venter J.C."/>
            <person name="Vicario S."/>
            <person name="Vieira F.G."/>
            <person name="Vilella A.J."/>
            <person name="Villasante A."/>
            <person name="Walenz B."/>
            <person name="Wang J."/>
            <person name="Wasserman M."/>
            <person name="Watts T."/>
            <person name="Wilson D."/>
            <person name="Wilson R.K."/>
            <person name="Wing R.A."/>
            <person name="Wolfner M.F."/>
            <person name="Wong A."/>
            <person name="Wong G.K."/>
            <person name="Wu C.I."/>
            <person name="Wu G."/>
            <person name="Yamamoto D."/>
            <person name="Yang H.P."/>
            <person name="Yang S.P."/>
            <person name="Yorke J.A."/>
            <person name="Yoshida K."/>
            <person name="Zdobnov E."/>
            <person name="Zhang P."/>
            <person name="Zhang Y."/>
            <person name="Zimin A.V."/>
            <person name="Baldwin J."/>
            <person name="Abdouelleil A."/>
            <person name="Abdulkadir J."/>
            <person name="Abebe A."/>
            <person name="Abera B."/>
            <person name="Abreu J."/>
            <person name="Acer S.C."/>
            <person name="Aftuck L."/>
            <person name="Alexander A."/>
            <person name="An P."/>
            <person name="Anderson E."/>
            <person name="Anderson S."/>
            <person name="Arachi H."/>
            <person name="Azer M."/>
            <person name="Bachantsang P."/>
            <person name="Barry A."/>
            <person name="Bayul T."/>
            <person name="Berlin A."/>
            <person name="Bessette D."/>
            <person name="Bloom T."/>
            <person name="Blye J."/>
            <person name="Boguslavskiy L."/>
            <person name="Bonnet C."/>
            <person name="Boukhgalter B."/>
            <person name="Bourzgui I."/>
            <person name="Brown A."/>
            <person name="Cahill P."/>
            <person name="Channer S."/>
            <person name="Cheshatsang Y."/>
            <person name="Chuda L."/>
            <person name="Citroen M."/>
            <person name="Collymore A."/>
            <person name="Cooke P."/>
            <person name="Costello M."/>
            <person name="D'Aco K."/>
            <person name="Daza R."/>
            <person name="De Haan G."/>
            <person name="DeGray S."/>
            <person name="DeMaso C."/>
            <person name="Dhargay N."/>
            <person name="Dooley K."/>
            <person name="Dooley E."/>
            <person name="Doricent M."/>
            <person name="Dorje P."/>
            <person name="Dorjee K."/>
            <person name="Dupes A."/>
            <person name="Elong R."/>
            <person name="Falk J."/>
            <person name="Farina A."/>
            <person name="Faro S."/>
            <person name="Ferguson D."/>
            <person name="Fisher S."/>
            <person name="Foley C.D."/>
            <person name="Franke A."/>
            <person name="Friedrich D."/>
            <person name="Gadbois L."/>
            <person name="Gearin G."/>
            <person name="Gearin C.R."/>
            <person name="Giannoukos G."/>
            <person name="Goode T."/>
            <person name="Graham J."/>
            <person name="Grandbois E."/>
            <person name="Grewal S."/>
            <person name="Gyaltsen K."/>
            <person name="Hafez N."/>
            <person name="Hagos B."/>
            <person name="Hall J."/>
            <person name="Henson C."/>
            <person name="Hollinger A."/>
            <person name="Honan T."/>
            <person name="Huard M.D."/>
            <person name="Hughes L."/>
            <person name="Hurhula B."/>
            <person name="Husby M.E."/>
            <person name="Kamat A."/>
            <person name="Kanga B."/>
            <person name="Kashin S."/>
            <person name="Khazanovich D."/>
            <person name="Kisner P."/>
            <person name="Lance K."/>
            <person name="Lara M."/>
            <person name="Lee W."/>
            <person name="Lennon N."/>
            <person name="Letendre F."/>
            <person name="LeVine R."/>
            <person name="Lipovsky A."/>
            <person name="Liu X."/>
            <person name="Liu J."/>
            <person name="Liu S."/>
            <person name="Lokyitsang T."/>
            <person name="Lokyitsang Y."/>
            <person name="Lubonja R."/>
            <person name="Lui A."/>
            <person name="MacDonald P."/>
            <person name="Magnisalis V."/>
            <person name="Maru K."/>
            <person name="Matthews C."/>
            <person name="McCusker W."/>
            <person name="McDonough S."/>
            <person name="Mehta T."/>
            <person name="Meldrim J."/>
            <person name="Meneus L."/>
            <person name="Mihai O."/>
            <person name="Mihalev A."/>
            <person name="Mihova T."/>
            <person name="Mittelman R."/>
            <person name="Mlenga V."/>
            <person name="Montmayeur A."/>
            <person name="Mulrain L."/>
            <person name="Navidi A."/>
            <person name="Naylor J."/>
            <person name="Negash T."/>
            <person name="Nguyen T."/>
            <person name="Nguyen N."/>
            <person name="Nicol R."/>
            <person name="Norbu C."/>
            <person name="Norbu N."/>
            <person name="Novod N."/>
            <person name="O'Neill B."/>
            <person name="Osman S."/>
            <person name="Markiewicz E."/>
            <person name="Oyono O.L."/>
            <person name="Patti C."/>
            <person name="Phunkhang P."/>
            <person name="Pierre F."/>
            <person name="Priest M."/>
            <person name="Raghuraman S."/>
            <person name="Rege F."/>
            <person name="Reyes R."/>
            <person name="Rise C."/>
            <person name="Rogov P."/>
            <person name="Ross K."/>
            <person name="Ryan E."/>
            <person name="Settipalli S."/>
            <person name="Shea T."/>
            <person name="Sherpa N."/>
            <person name="Shi L."/>
            <person name="Shih D."/>
            <person name="Sparrow T."/>
            <person name="Spaulding J."/>
            <person name="Stalker J."/>
            <person name="Stange-Thomann N."/>
            <person name="Stavropoulos S."/>
            <person name="Stone C."/>
            <person name="Strader C."/>
            <person name="Tesfaye S."/>
            <person name="Thomson T."/>
            <person name="Thoulutsang Y."/>
            <person name="Thoulutsang D."/>
            <person name="Topham K."/>
            <person name="Topping I."/>
            <person name="Tsamla T."/>
            <person name="Vassiliev H."/>
            <person name="Vo A."/>
            <person name="Wangchuk T."/>
            <person name="Wangdi T."/>
            <person name="Weiand M."/>
            <person name="Wilkinson J."/>
            <person name="Wilson A."/>
            <person name="Yadav S."/>
            <person name="Young G."/>
            <person name="Yu Q."/>
            <person name="Zembek L."/>
            <person name="Zhong D."/>
            <person name="Zimmer A."/>
            <person name="Zwirko Z."/>
            <person name="Jaffe D.B."/>
            <person name="Alvarez P."/>
            <person name="Brockman W."/>
            <person name="Butler J."/>
            <person name="Chin C."/>
            <person name="Gnerre S."/>
            <person name="Grabherr M."/>
            <person name="Kleber M."/>
            <person name="Mauceli E."/>
            <person name="MacCallum I."/>
        </authorList>
    </citation>
    <scope>NUCLEOTIDE SEQUENCE [LARGE SCALE GENOMIC DNA]</scope>
    <source>
        <strain evidence="3">Rob3c / Tucson 14021-0248.25</strain>
    </source>
</reference>
<protein>
    <submittedName>
        <fullName evidence="2">GM25354</fullName>
    </submittedName>
</protein>
<gene>
    <name evidence="2" type="primary">Dsec\GM25354</name>
    <name evidence="2" type="ORF">Dsec_GM25354</name>
</gene>
<sequence>MGGGSISLSRSRANCSGMRPNSSNNKSNSSSNTANSNGIRNQFVFERYKVHI</sequence>